<dbReference type="InterPro" id="IPR036047">
    <property type="entry name" value="F-box-like_dom_sf"/>
</dbReference>
<keyword evidence="3" id="KW-1185">Reference proteome</keyword>
<dbReference type="SUPFAM" id="SSF81383">
    <property type="entry name" value="F-box domain"/>
    <property type="match status" value="1"/>
</dbReference>
<protein>
    <recommendedName>
        <fullName evidence="1">F-box domain-containing protein</fullName>
    </recommendedName>
</protein>
<name>A0AA88Q983_9ASTE</name>
<organism evidence="2 3">
    <name type="scientific">Escallonia rubra</name>
    <dbReference type="NCBI Taxonomy" id="112253"/>
    <lineage>
        <taxon>Eukaryota</taxon>
        <taxon>Viridiplantae</taxon>
        <taxon>Streptophyta</taxon>
        <taxon>Embryophyta</taxon>
        <taxon>Tracheophyta</taxon>
        <taxon>Spermatophyta</taxon>
        <taxon>Magnoliopsida</taxon>
        <taxon>eudicotyledons</taxon>
        <taxon>Gunneridae</taxon>
        <taxon>Pentapetalae</taxon>
        <taxon>asterids</taxon>
        <taxon>campanulids</taxon>
        <taxon>Escalloniales</taxon>
        <taxon>Escalloniaceae</taxon>
        <taxon>Escallonia</taxon>
    </lineage>
</organism>
<evidence type="ECO:0000313" key="2">
    <source>
        <dbReference type="EMBL" id="KAK2966004.1"/>
    </source>
</evidence>
<reference evidence="2" key="1">
    <citation type="submission" date="2022-12" db="EMBL/GenBank/DDBJ databases">
        <title>Draft genome assemblies for two species of Escallonia (Escalloniales).</title>
        <authorList>
            <person name="Chanderbali A."/>
            <person name="Dervinis C."/>
            <person name="Anghel I."/>
            <person name="Soltis D."/>
            <person name="Soltis P."/>
            <person name="Zapata F."/>
        </authorList>
    </citation>
    <scope>NUCLEOTIDE SEQUENCE</scope>
    <source>
        <strain evidence="2">UCBG92.1500</strain>
        <tissue evidence="2">Leaf</tissue>
    </source>
</reference>
<feature type="non-terminal residue" evidence="2">
    <location>
        <position position="1"/>
    </location>
</feature>
<dbReference type="Pfam" id="PF12937">
    <property type="entry name" value="F-box-like"/>
    <property type="match status" value="1"/>
</dbReference>
<evidence type="ECO:0000313" key="3">
    <source>
        <dbReference type="Proteomes" id="UP001187471"/>
    </source>
</evidence>
<dbReference type="InterPro" id="IPR001810">
    <property type="entry name" value="F-box_dom"/>
</dbReference>
<feature type="domain" description="F-box" evidence="1">
    <location>
        <begin position="2"/>
        <end position="49"/>
    </location>
</feature>
<dbReference type="AlphaFoldDB" id="A0AA88Q983"/>
<dbReference type="Proteomes" id="UP001187471">
    <property type="component" value="Unassembled WGS sequence"/>
</dbReference>
<gene>
    <name evidence="2" type="ORF">RJ640_011622</name>
</gene>
<comment type="caution">
    <text evidence="2">The sequence shown here is derived from an EMBL/GenBank/DDBJ whole genome shotgun (WGS) entry which is preliminary data.</text>
</comment>
<proteinExistence type="predicted"/>
<dbReference type="EMBL" id="JAVXUO010003160">
    <property type="protein sequence ID" value="KAK2966004.1"/>
    <property type="molecule type" value="Genomic_DNA"/>
</dbReference>
<sequence length="255" mass="29402">MADLPDELWRRVLELGIETLKLNHKDLCCLSISSTRFNRLSAEDALWSALLSSDFPIAQPSSSLTFNHQPPNSSSKSLYRIRQLNNGFERDKAQKLLSHKRTVLRVESQISVHSRKLQHIQFQLAKESEKMKATFAELSNLRKTRQASVALNVWQPEVIRGRQKQIVEQCNVPVDSRINALEMELKLCKQQAIGFDKAHRNEKRRLDEAKTRLASLNYHPLHDHSLRSSSFDERGVKRKKFNKTINCEAPILLLV</sequence>
<accession>A0AA88Q983</accession>
<evidence type="ECO:0000259" key="1">
    <source>
        <dbReference type="Pfam" id="PF12937"/>
    </source>
</evidence>